<evidence type="ECO:0000256" key="1">
    <source>
        <dbReference type="SAM" id="MobiDB-lite"/>
    </source>
</evidence>
<feature type="compositionally biased region" description="Basic residues" evidence="1">
    <location>
        <begin position="71"/>
        <end position="85"/>
    </location>
</feature>
<organism evidence="2 3">
    <name type="scientific">Ceratodon purpureus</name>
    <name type="common">Fire moss</name>
    <name type="synonym">Dicranum purpureum</name>
    <dbReference type="NCBI Taxonomy" id="3225"/>
    <lineage>
        <taxon>Eukaryota</taxon>
        <taxon>Viridiplantae</taxon>
        <taxon>Streptophyta</taxon>
        <taxon>Embryophyta</taxon>
        <taxon>Bryophyta</taxon>
        <taxon>Bryophytina</taxon>
        <taxon>Bryopsida</taxon>
        <taxon>Dicranidae</taxon>
        <taxon>Pseudoditrichales</taxon>
        <taxon>Ditrichaceae</taxon>
        <taxon>Ceratodon</taxon>
    </lineage>
</organism>
<feature type="region of interest" description="Disordered" evidence="1">
    <location>
        <begin position="37"/>
        <end position="231"/>
    </location>
</feature>
<protein>
    <submittedName>
        <fullName evidence="2">Uncharacterized protein</fullName>
    </submittedName>
</protein>
<name>A0A8T0HN89_CERPU</name>
<sequence length="231" mass="26237">MDVLDEYEKLLGDDVWMPSSGECPESLLKEMEHIRVPQSPGVPVGNTQQRHTPNPADALHLISSQEDMNVRSRKLYRSKRRRRRFYSSSSSFSDEYKARRFQSRGRRRGRSYSRSSSSPDRRRSKYRSSSQGKRHRIGYSSPNEDRDDYLMRDGTEDQHFKSGNARRSQNEGRCFSDSAGMSCSPGTPPATRMGVNATHLPTSSHGTPSVKKEGSRYAVTGDDESAVKRTH</sequence>
<reference evidence="2" key="1">
    <citation type="submission" date="2020-06" db="EMBL/GenBank/DDBJ databases">
        <title>WGS assembly of Ceratodon purpureus strain R40.</title>
        <authorList>
            <person name="Carey S.B."/>
            <person name="Jenkins J."/>
            <person name="Shu S."/>
            <person name="Lovell J.T."/>
            <person name="Sreedasyam A."/>
            <person name="Maumus F."/>
            <person name="Tiley G.P."/>
            <person name="Fernandez-Pozo N."/>
            <person name="Barry K."/>
            <person name="Chen C."/>
            <person name="Wang M."/>
            <person name="Lipzen A."/>
            <person name="Daum C."/>
            <person name="Saski C.A."/>
            <person name="Payton A.C."/>
            <person name="Mcbreen J.C."/>
            <person name="Conrad R.E."/>
            <person name="Kollar L.M."/>
            <person name="Olsson S."/>
            <person name="Huttunen S."/>
            <person name="Landis J.B."/>
            <person name="Wickett N.J."/>
            <person name="Johnson M.G."/>
            <person name="Rensing S.A."/>
            <person name="Grimwood J."/>
            <person name="Schmutz J."/>
            <person name="Mcdaniel S.F."/>
        </authorList>
    </citation>
    <scope>NUCLEOTIDE SEQUENCE</scope>
    <source>
        <strain evidence="2">R40</strain>
    </source>
</reference>
<evidence type="ECO:0000313" key="2">
    <source>
        <dbReference type="EMBL" id="KAG0572314.1"/>
    </source>
</evidence>
<feature type="compositionally biased region" description="Basic residues" evidence="1">
    <location>
        <begin position="122"/>
        <end position="137"/>
    </location>
</feature>
<dbReference type="EMBL" id="CM026426">
    <property type="protein sequence ID" value="KAG0572314.1"/>
    <property type="molecule type" value="Genomic_DNA"/>
</dbReference>
<evidence type="ECO:0000313" key="3">
    <source>
        <dbReference type="Proteomes" id="UP000822688"/>
    </source>
</evidence>
<comment type="caution">
    <text evidence="2">The sequence shown here is derived from an EMBL/GenBank/DDBJ whole genome shotgun (WGS) entry which is preliminary data.</text>
</comment>
<accession>A0A8T0HN89</accession>
<keyword evidence="3" id="KW-1185">Reference proteome</keyword>
<proteinExistence type="predicted"/>
<dbReference type="Proteomes" id="UP000822688">
    <property type="component" value="Chromosome V"/>
</dbReference>
<gene>
    <name evidence="2" type="ORF">KC19_VG084100</name>
</gene>
<dbReference type="AlphaFoldDB" id="A0A8T0HN89"/>
<feature type="compositionally biased region" description="Basic and acidic residues" evidence="1">
    <location>
        <begin position="148"/>
        <end position="160"/>
    </location>
</feature>
<feature type="compositionally biased region" description="Basic residues" evidence="1">
    <location>
        <begin position="99"/>
        <end position="111"/>
    </location>
</feature>